<feature type="region of interest" description="Disordered" evidence="1">
    <location>
        <begin position="1"/>
        <end position="31"/>
    </location>
</feature>
<evidence type="ECO:0000256" key="1">
    <source>
        <dbReference type="SAM" id="MobiDB-lite"/>
    </source>
</evidence>
<reference evidence="2" key="1">
    <citation type="journal article" date="2020" name="bioRxiv">
        <title>Comparative genomics of Chlamydomonas.</title>
        <authorList>
            <person name="Craig R.J."/>
            <person name="Hasan A.R."/>
            <person name="Ness R.W."/>
            <person name="Keightley P.D."/>
        </authorList>
    </citation>
    <scope>NUCLEOTIDE SEQUENCE</scope>
    <source>
        <strain evidence="2">CCAP 11/70</strain>
    </source>
</reference>
<gene>
    <name evidence="2" type="ORF">HYH03_009481</name>
</gene>
<comment type="caution">
    <text evidence="2">The sequence shown here is derived from an EMBL/GenBank/DDBJ whole genome shotgun (WGS) entry which is preliminary data.</text>
</comment>
<protein>
    <submittedName>
        <fullName evidence="2">Uncharacterized protein</fullName>
    </submittedName>
</protein>
<dbReference type="EMBL" id="JAEHOE010000046">
    <property type="protein sequence ID" value="KAG2492237.1"/>
    <property type="molecule type" value="Genomic_DNA"/>
</dbReference>
<name>A0A836BXS3_9CHLO</name>
<keyword evidence="3" id="KW-1185">Reference proteome</keyword>
<feature type="compositionally biased region" description="Gly residues" evidence="1">
    <location>
        <begin position="115"/>
        <end position="129"/>
    </location>
</feature>
<sequence length="745" mass="75916">MSRRSSTRPAAPRAAGAAPRSSLDSAAATSPLPSSLLKALQQLPAAAEGLLGKPSRRGRVEFPSTLLDGLCALPYNSPPNAAALAELLSTHPDSAKALLRLHAAALREDGEAEGAAGGGSGSSGSGSGDGASALAGPAGADLRALIFRSTLLLIYHCTPLPASRHARSVLRLVRAMLRSQMLHVLSRRLAAAASLLDGAGGSGTDHARETLVITILHLTNIARTVLLCDTAFAGVLFPKAGAGAPTHINPPPELAAEVAAERAAGVEELARGLAESGVLEHAARVLLLLQARGPQAVRPREEGVDSLAVQVLGLFFSVAWYGADDGTGLLYAAMEPAEVVAGCPNCATPAAAAQFRKALSGRCVQTAVLVYSVGTLRLVDRGPTYGLPAALQTAGLATCEPGTREPDPTAIGLLLLQLASRSALSPAGPGASLELALRVGRAAVGTLAGCAAMEDGSASARPPITLAVRPAGAVVRFILAALRCGRRFLPAADVTPAQAQGRAEWWRLAKWPLVCGIHLDGSGTPGHPHQELYDIMVEHVHIAWPDGCMDLDALPPEPPAELAAALAGGLLSALASLPELAAASPEALGAISNGLLAACDRSPPDGTGFTLFLVPLLAYGSTEECEGALEAVRLLAGYLQPSDVLCWRDQRAAFEAALDLERTVSMRCAAESFLAFTHAGLQRRQDVAGAAGAGAQSGAAAGCASADAASSSTAAAGSALPRADPLRQLRGMVTAASELWGLPLL</sequence>
<dbReference type="AlphaFoldDB" id="A0A836BXS3"/>
<accession>A0A836BXS3</accession>
<evidence type="ECO:0000313" key="3">
    <source>
        <dbReference type="Proteomes" id="UP000612055"/>
    </source>
</evidence>
<proteinExistence type="predicted"/>
<feature type="region of interest" description="Disordered" evidence="1">
    <location>
        <begin position="110"/>
        <end position="130"/>
    </location>
</feature>
<organism evidence="2 3">
    <name type="scientific">Edaphochlamys debaryana</name>
    <dbReference type="NCBI Taxonomy" id="47281"/>
    <lineage>
        <taxon>Eukaryota</taxon>
        <taxon>Viridiplantae</taxon>
        <taxon>Chlorophyta</taxon>
        <taxon>core chlorophytes</taxon>
        <taxon>Chlorophyceae</taxon>
        <taxon>CS clade</taxon>
        <taxon>Chlamydomonadales</taxon>
        <taxon>Chlamydomonadales incertae sedis</taxon>
        <taxon>Edaphochlamys</taxon>
    </lineage>
</organism>
<dbReference type="Proteomes" id="UP000612055">
    <property type="component" value="Unassembled WGS sequence"/>
</dbReference>
<feature type="compositionally biased region" description="Low complexity" evidence="1">
    <location>
        <begin position="7"/>
        <end position="31"/>
    </location>
</feature>
<evidence type="ECO:0000313" key="2">
    <source>
        <dbReference type="EMBL" id="KAG2492237.1"/>
    </source>
</evidence>